<dbReference type="OrthoDB" id="4350228at2"/>
<dbReference type="InterPro" id="IPR002347">
    <property type="entry name" value="SDR_fam"/>
</dbReference>
<dbReference type="PANTHER" id="PTHR42760:SF133">
    <property type="entry name" value="3-OXOACYL-[ACYL-CARRIER-PROTEIN] REDUCTASE"/>
    <property type="match status" value="1"/>
</dbReference>
<dbReference type="eggNOG" id="COG1028">
    <property type="taxonomic scope" value="Bacteria"/>
</dbReference>
<protein>
    <recommendedName>
        <fullName evidence="3">Ketoreductase domain-containing protein</fullName>
    </recommendedName>
</protein>
<dbReference type="STRING" id="930171.Asphe3_10880"/>
<dbReference type="InterPro" id="IPR057326">
    <property type="entry name" value="KR_dom"/>
</dbReference>
<evidence type="ECO:0000313" key="5">
    <source>
        <dbReference type="Proteomes" id="UP000008639"/>
    </source>
</evidence>
<dbReference type="GO" id="GO:0016616">
    <property type="term" value="F:oxidoreductase activity, acting on the CH-OH group of donors, NAD or NADP as acceptor"/>
    <property type="evidence" value="ECO:0007669"/>
    <property type="project" value="UniProtKB-ARBA"/>
</dbReference>
<proteinExistence type="inferred from homology"/>
<dbReference type="InterPro" id="IPR036291">
    <property type="entry name" value="NAD(P)-bd_dom_sf"/>
</dbReference>
<dbReference type="CDD" id="cd05233">
    <property type="entry name" value="SDR_c"/>
    <property type="match status" value="1"/>
</dbReference>
<dbReference type="SMART" id="SM00822">
    <property type="entry name" value="PKS_KR"/>
    <property type="match status" value="1"/>
</dbReference>
<dbReference type="PANTHER" id="PTHR42760">
    <property type="entry name" value="SHORT-CHAIN DEHYDROGENASES/REDUCTASES FAMILY MEMBER"/>
    <property type="match status" value="1"/>
</dbReference>
<dbReference type="PRINTS" id="PR00081">
    <property type="entry name" value="GDHRDH"/>
</dbReference>
<dbReference type="PRINTS" id="PR00080">
    <property type="entry name" value="SDRFAMILY"/>
</dbReference>
<keyword evidence="2" id="KW-0560">Oxidoreductase</keyword>
<sequence length="231" mass="23154">MTDLAAGAQKHAVVTGTSSGIGKAIAQHLLADGWAVTGLSRSESSLAGKFEWLQADLSEPESLAAAVSGLAPADALVHAAGFQRTAHLGSLDPSALAGMFTVHVVAASVLANALVPTMPDGGRIVLLGSRTSTGMPGKSHYAATKAALMGLGRTWAQELAPRGITVNVLSPGPTDTPMLNDPGRAATPVKLPALGALVDPQDVAALAAFLLGPHGKSITGQNYVICGGASL</sequence>
<evidence type="ECO:0000256" key="1">
    <source>
        <dbReference type="ARBA" id="ARBA00006484"/>
    </source>
</evidence>
<dbReference type="Gene3D" id="3.40.50.720">
    <property type="entry name" value="NAD(P)-binding Rossmann-like Domain"/>
    <property type="match status" value="1"/>
</dbReference>
<comment type="similarity">
    <text evidence="1">Belongs to the short-chain dehydrogenases/reductases (SDR) family.</text>
</comment>
<dbReference type="Proteomes" id="UP000008639">
    <property type="component" value="Chromosome"/>
</dbReference>
<name>F0M448_PSEPM</name>
<dbReference type="AlphaFoldDB" id="F0M448"/>
<evidence type="ECO:0000256" key="2">
    <source>
        <dbReference type="ARBA" id="ARBA00023002"/>
    </source>
</evidence>
<dbReference type="Pfam" id="PF13561">
    <property type="entry name" value="adh_short_C2"/>
    <property type="match status" value="1"/>
</dbReference>
<gene>
    <name evidence="4" type="ordered locus">Asphe3_10880</name>
</gene>
<dbReference type="KEGG" id="apn:Asphe3_10880"/>
<evidence type="ECO:0000259" key="3">
    <source>
        <dbReference type="SMART" id="SM00822"/>
    </source>
</evidence>
<dbReference type="RefSeq" id="WP_013600211.1">
    <property type="nucleotide sequence ID" value="NC_015145.1"/>
</dbReference>
<feature type="domain" description="Ketoreductase" evidence="3">
    <location>
        <begin position="10"/>
        <end position="172"/>
    </location>
</feature>
<reference evidence="4 5" key="1">
    <citation type="journal article" date="2011" name="Stand. Genomic Sci.">
        <title>Complete genome sequence of Arthrobacter phenanthrenivorans type strain (Sphe3).</title>
        <authorList>
            <person name="Kallimanis A."/>
            <person name="Labutti K.M."/>
            <person name="Lapidus A."/>
            <person name="Clum A."/>
            <person name="Lykidis A."/>
            <person name="Mavromatis K."/>
            <person name="Pagani I."/>
            <person name="Liolios K."/>
            <person name="Ivanova N."/>
            <person name="Goodwin L."/>
            <person name="Pitluck S."/>
            <person name="Chen A."/>
            <person name="Palaniappan K."/>
            <person name="Markowitz V."/>
            <person name="Bristow J."/>
            <person name="Velentzas A.D."/>
            <person name="Perisynakis A."/>
            <person name="Ouzounis C.C."/>
            <person name="Kyrpides N.C."/>
            <person name="Koukkou A.I."/>
            <person name="Drainas C."/>
        </authorList>
    </citation>
    <scope>NUCLEOTIDE SEQUENCE [LARGE SCALE GENOMIC DNA]</scope>
    <source>
        <strain evidence="5">DSM 18606 / JCM 16027 / LMG 23796 / Sphe3</strain>
    </source>
</reference>
<evidence type="ECO:0000313" key="4">
    <source>
        <dbReference type="EMBL" id="ADX72271.1"/>
    </source>
</evidence>
<dbReference type="EMBL" id="CP002379">
    <property type="protein sequence ID" value="ADX72271.1"/>
    <property type="molecule type" value="Genomic_DNA"/>
</dbReference>
<dbReference type="SUPFAM" id="SSF51735">
    <property type="entry name" value="NAD(P)-binding Rossmann-fold domains"/>
    <property type="match status" value="1"/>
</dbReference>
<organism evidence="4 5">
    <name type="scientific">Pseudarthrobacter phenanthrenivorans (strain DSM 18606 / JCM 16027 / LMG 23796 / Sphe3)</name>
    <name type="common">Arthrobacter phenanthrenivorans</name>
    <dbReference type="NCBI Taxonomy" id="930171"/>
    <lineage>
        <taxon>Bacteria</taxon>
        <taxon>Bacillati</taxon>
        <taxon>Actinomycetota</taxon>
        <taxon>Actinomycetes</taxon>
        <taxon>Micrococcales</taxon>
        <taxon>Micrococcaceae</taxon>
        <taxon>Pseudarthrobacter</taxon>
    </lineage>
</organism>
<accession>F0M448</accession>
<dbReference type="HOGENOM" id="CLU_010194_1_3_11"/>